<organism evidence="1 2">
    <name type="scientific">Jimgerdemannia flammicorona</name>
    <dbReference type="NCBI Taxonomy" id="994334"/>
    <lineage>
        <taxon>Eukaryota</taxon>
        <taxon>Fungi</taxon>
        <taxon>Fungi incertae sedis</taxon>
        <taxon>Mucoromycota</taxon>
        <taxon>Mucoromycotina</taxon>
        <taxon>Endogonomycetes</taxon>
        <taxon>Endogonales</taxon>
        <taxon>Endogonaceae</taxon>
        <taxon>Jimgerdemannia</taxon>
    </lineage>
</organism>
<name>A0A433D7Z7_9FUNG</name>
<comment type="caution">
    <text evidence="1">The sequence shown here is derived from an EMBL/GenBank/DDBJ whole genome shotgun (WGS) entry which is preliminary data.</text>
</comment>
<reference evidence="1 2" key="1">
    <citation type="journal article" date="2018" name="New Phytol.">
        <title>Phylogenomics of Endogonaceae and evolution of mycorrhizas within Mucoromycota.</title>
        <authorList>
            <person name="Chang Y."/>
            <person name="Desiro A."/>
            <person name="Na H."/>
            <person name="Sandor L."/>
            <person name="Lipzen A."/>
            <person name="Clum A."/>
            <person name="Barry K."/>
            <person name="Grigoriev I.V."/>
            <person name="Martin F.M."/>
            <person name="Stajich J.E."/>
            <person name="Smith M.E."/>
            <person name="Bonito G."/>
            <person name="Spatafora J.W."/>
        </authorList>
    </citation>
    <scope>NUCLEOTIDE SEQUENCE [LARGE SCALE GENOMIC DNA]</scope>
    <source>
        <strain evidence="1 2">GMNB39</strain>
    </source>
</reference>
<accession>A0A433D7Z7</accession>
<dbReference type="AlphaFoldDB" id="A0A433D7Z7"/>
<evidence type="ECO:0008006" key="3">
    <source>
        <dbReference type="Google" id="ProtNLM"/>
    </source>
</evidence>
<dbReference type="GO" id="GO:0020037">
    <property type="term" value="F:heme binding"/>
    <property type="evidence" value="ECO:0007669"/>
    <property type="project" value="InterPro"/>
</dbReference>
<dbReference type="GO" id="GO:0004497">
    <property type="term" value="F:monooxygenase activity"/>
    <property type="evidence" value="ECO:0007669"/>
    <property type="project" value="InterPro"/>
</dbReference>
<dbReference type="OrthoDB" id="1103324at2759"/>
<dbReference type="Gene3D" id="1.10.630.10">
    <property type="entry name" value="Cytochrome P450"/>
    <property type="match status" value="1"/>
</dbReference>
<dbReference type="SUPFAM" id="SSF48264">
    <property type="entry name" value="Cytochrome P450"/>
    <property type="match status" value="1"/>
</dbReference>
<dbReference type="InterPro" id="IPR036396">
    <property type="entry name" value="Cyt_P450_sf"/>
</dbReference>
<sequence>MRNTRDIISRKILHASLTFIRCTSTRRFIQTLTERHLDEGAGNMPLRVRTTGSPFSSTHPIAGRRICPGSFMAEKSLFTIISRIVWAFRINAQGIPVEVPLPDITVPQPSPPTFKARFVPRHDSIENMCRAD</sequence>
<dbReference type="EMBL" id="RBNI01005110">
    <property type="protein sequence ID" value="RUP46984.1"/>
    <property type="molecule type" value="Genomic_DNA"/>
</dbReference>
<gene>
    <name evidence="1" type="ORF">BC936DRAFT_146277</name>
</gene>
<protein>
    <recommendedName>
        <fullName evidence="3">Cytochrome P450</fullName>
    </recommendedName>
</protein>
<dbReference type="GO" id="GO:0005506">
    <property type="term" value="F:iron ion binding"/>
    <property type="evidence" value="ECO:0007669"/>
    <property type="project" value="InterPro"/>
</dbReference>
<keyword evidence="2" id="KW-1185">Reference proteome</keyword>
<dbReference type="GO" id="GO:0016705">
    <property type="term" value="F:oxidoreductase activity, acting on paired donors, with incorporation or reduction of molecular oxygen"/>
    <property type="evidence" value="ECO:0007669"/>
    <property type="project" value="InterPro"/>
</dbReference>
<proteinExistence type="predicted"/>
<dbReference type="Proteomes" id="UP000268093">
    <property type="component" value="Unassembled WGS sequence"/>
</dbReference>
<evidence type="ECO:0000313" key="1">
    <source>
        <dbReference type="EMBL" id="RUP46984.1"/>
    </source>
</evidence>
<evidence type="ECO:0000313" key="2">
    <source>
        <dbReference type="Proteomes" id="UP000268093"/>
    </source>
</evidence>